<protein>
    <submittedName>
        <fullName evidence="2">Uncharacterized protein</fullName>
    </submittedName>
</protein>
<organism evidence="2 3">
    <name type="scientific">Gemmobacter denitrificans</name>
    <dbReference type="NCBI Taxonomy" id="3123040"/>
    <lineage>
        <taxon>Bacteria</taxon>
        <taxon>Pseudomonadati</taxon>
        <taxon>Pseudomonadota</taxon>
        <taxon>Alphaproteobacteria</taxon>
        <taxon>Rhodobacterales</taxon>
        <taxon>Paracoccaceae</taxon>
        <taxon>Gemmobacter</taxon>
    </lineage>
</organism>
<evidence type="ECO:0000313" key="2">
    <source>
        <dbReference type="EMBL" id="MEH7828447.1"/>
    </source>
</evidence>
<dbReference type="Proteomes" id="UP001431963">
    <property type="component" value="Unassembled WGS sequence"/>
</dbReference>
<comment type="caution">
    <text evidence="2">The sequence shown here is derived from an EMBL/GenBank/DDBJ whole genome shotgun (WGS) entry which is preliminary data.</text>
</comment>
<dbReference type="EMBL" id="JBALHR010000004">
    <property type="protein sequence ID" value="MEH7828447.1"/>
    <property type="molecule type" value="Genomic_DNA"/>
</dbReference>
<sequence length="52" mass="5806">MTLHRLPSLPRAAMPPEARETLDAMTTDLLIALAREQAWADHLAAMTPRKQP</sequence>
<accession>A0ABU8BUT7</accession>
<feature type="region of interest" description="Disordered" evidence="1">
    <location>
        <begin position="1"/>
        <end position="20"/>
    </location>
</feature>
<dbReference type="RefSeq" id="WP_335422389.1">
    <property type="nucleotide sequence ID" value="NZ_JBALHR010000004.1"/>
</dbReference>
<gene>
    <name evidence="2" type="ORF">V6590_09805</name>
</gene>
<reference evidence="2" key="1">
    <citation type="submission" date="2024-02" db="EMBL/GenBank/DDBJ databases">
        <title>Genome sequences of strain Gemmobacter sp. JM10B15.</title>
        <authorList>
            <person name="Zhang M."/>
        </authorList>
    </citation>
    <scope>NUCLEOTIDE SEQUENCE</scope>
    <source>
        <strain evidence="2">JM10B15</strain>
    </source>
</reference>
<proteinExistence type="predicted"/>
<name>A0ABU8BUT7_9RHOB</name>
<evidence type="ECO:0000313" key="3">
    <source>
        <dbReference type="Proteomes" id="UP001431963"/>
    </source>
</evidence>
<evidence type="ECO:0000256" key="1">
    <source>
        <dbReference type="SAM" id="MobiDB-lite"/>
    </source>
</evidence>
<keyword evidence="3" id="KW-1185">Reference proteome</keyword>